<name>A0ABW9ZUX5_9BACT</name>
<dbReference type="EMBL" id="JAACJS010000011">
    <property type="protein sequence ID" value="NCI49542.1"/>
    <property type="molecule type" value="Genomic_DNA"/>
</dbReference>
<comment type="caution">
    <text evidence="4">The sequence shown here is derived from an EMBL/GenBank/DDBJ whole genome shotgun (WGS) entry which is preliminary data.</text>
</comment>
<dbReference type="Proteomes" id="UP000753802">
    <property type="component" value="Unassembled WGS sequence"/>
</dbReference>
<dbReference type="PANTHER" id="PTHR24273">
    <property type="entry name" value="FI04643P-RELATED"/>
    <property type="match status" value="1"/>
</dbReference>
<keyword evidence="1" id="KW-0677">Repeat</keyword>
<evidence type="ECO:0000256" key="2">
    <source>
        <dbReference type="SAM" id="SignalP"/>
    </source>
</evidence>
<dbReference type="InterPro" id="IPR003410">
    <property type="entry name" value="HYR_dom"/>
</dbReference>
<protein>
    <submittedName>
        <fullName evidence="4">HYR domain-containing protein</fullName>
    </submittedName>
</protein>
<feature type="domain" description="HYR" evidence="3">
    <location>
        <begin position="526"/>
        <end position="602"/>
    </location>
</feature>
<evidence type="ECO:0000313" key="5">
    <source>
        <dbReference type="Proteomes" id="UP000753802"/>
    </source>
</evidence>
<organism evidence="4 5">
    <name type="scientific">Sediminibacterium roseum</name>
    <dbReference type="NCBI Taxonomy" id="1978412"/>
    <lineage>
        <taxon>Bacteria</taxon>
        <taxon>Pseudomonadati</taxon>
        <taxon>Bacteroidota</taxon>
        <taxon>Chitinophagia</taxon>
        <taxon>Chitinophagales</taxon>
        <taxon>Chitinophagaceae</taxon>
        <taxon>Sediminibacterium</taxon>
    </lineage>
</organism>
<reference evidence="4 5" key="1">
    <citation type="submission" date="2020-01" db="EMBL/GenBank/DDBJ databases">
        <title>Genome analysis.</title>
        <authorList>
            <person name="Wu S."/>
            <person name="Wang G."/>
        </authorList>
    </citation>
    <scope>NUCLEOTIDE SEQUENCE [LARGE SCALE GENOMIC DNA]</scope>
    <source>
        <strain evidence="4 5">SYL130</strain>
    </source>
</reference>
<evidence type="ECO:0000259" key="3">
    <source>
        <dbReference type="PROSITE" id="PS50825"/>
    </source>
</evidence>
<feature type="domain" description="HYR" evidence="3">
    <location>
        <begin position="127"/>
        <end position="206"/>
    </location>
</feature>
<dbReference type="PROSITE" id="PS50825">
    <property type="entry name" value="HYR"/>
    <property type="match status" value="4"/>
</dbReference>
<accession>A0ABW9ZUX5</accession>
<keyword evidence="2" id="KW-0732">Signal</keyword>
<dbReference type="RefSeq" id="WP_161817856.1">
    <property type="nucleotide sequence ID" value="NZ_JAACJS010000011.1"/>
</dbReference>
<gene>
    <name evidence="4" type="ORF">GWC95_06390</name>
</gene>
<evidence type="ECO:0000313" key="4">
    <source>
        <dbReference type="EMBL" id="NCI49542.1"/>
    </source>
</evidence>
<dbReference type="Gene3D" id="2.60.40.10">
    <property type="entry name" value="Immunoglobulins"/>
    <property type="match status" value="1"/>
</dbReference>
<feature type="chain" id="PRO_5046953885" evidence="2">
    <location>
        <begin position="26"/>
        <end position="707"/>
    </location>
</feature>
<sequence length="707" mass="73188">MKKSLQSPLCFVALFFLLLSSVAGAERPGTDQSGKNRLNPVRLVLADGRSVTFNAPADITVSTDPWLNIATNVPLGAASVSSGDGRSAFTISNNAPNGFPIGTTDVTWKAADADGNVLTAVQKVTVVDTEKPYIARMFEISVVNDPGQCGAAVQLFTPDYYDNSGSVTFTNDAPAYFPVGSFLVTWTGTDRYGNSDTATQWITVIDNELPSISTTDITVNSEPAKNGATVNLGTPVTADNCGVVSVENDAPAFFPIGTTVVHWTVTDKVGYTNVTTQTVVVVDNEKPKITPPATITLNNTPGQCGSSAALAPPAVSDNSGSVVISNNVNGQLPTGTNLVTWTATDNSGNQTSATQTVIVKDAEAPVFTNAPANATVSCDGIPAATKPVVSDNCTASPVVTFSQVSTQGSGTTSVTRYNYAITRTWTAKDAAGNTATAKQVITVQDRTAPVISVPSNISKANDLNACGAVVTYTASAVDNCGSPVTLTYSKNPGSTFATGSTVVTVTAKDVSGNTSTKSFTITVTDTQKPVLKAPSNISASTGNSSVSNVNLGTPTASDNCGIRSITNNAPASYPVGTTTVTWTATDVNNNTTTATQTVTVTSTRKKASNNAAVAFAGGLKETATEEALQITVAPNPSTGYFTLKIQARNGQPVYLRVVDAQGRVVDAKAGLAANSTIQVGHSYLPGSYFAEFIQGSERKVIQLLKVR</sequence>
<dbReference type="InterPro" id="IPR026444">
    <property type="entry name" value="Secre_tail"/>
</dbReference>
<dbReference type="NCBIfam" id="TIGR04183">
    <property type="entry name" value="Por_Secre_tail"/>
    <property type="match status" value="1"/>
</dbReference>
<feature type="signal peptide" evidence="2">
    <location>
        <begin position="1"/>
        <end position="25"/>
    </location>
</feature>
<keyword evidence="5" id="KW-1185">Reference proteome</keyword>
<evidence type="ECO:0000256" key="1">
    <source>
        <dbReference type="ARBA" id="ARBA00022737"/>
    </source>
</evidence>
<proteinExistence type="predicted"/>
<dbReference type="Pfam" id="PF02494">
    <property type="entry name" value="HYR"/>
    <property type="match status" value="3"/>
</dbReference>
<dbReference type="InterPro" id="IPR013783">
    <property type="entry name" value="Ig-like_fold"/>
</dbReference>
<feature type="domain" description="HYR" evidence="3">
    <location>
        <begin position="282"/>
        <end position="361"/>
    </location>
</feature>
<feature type="domain" description="HYR" evidence="3">
    <location>
        <begin position="444"/>
        <end position="525"/>
    </location>
</feature>
<dbReference type="PANTHER" id="PTHR24273:SF32">
    <property type="entry name" value="HYALIN"/>
    <property type="match status" value="1"/>
</dbReference>